<name>A0ABQ6M4E0_9STRA</name>
<dbReference type="PANTHER" id="PTHR14068:SF0">
    <property type="entry name" value="EUKARYOTIC TRANSLATION INITIATION FACTOR 3 SUBUNIT B"/>
    <property type="match status" value="1"/>
</dbReference>
<dbReference type="Gene3D" id="2.130.10.10">
    <property type="entry name" value="YVTN repeat-like/Quinoprotein amine dehydrogenase"/>
    <property type="match status" value="2"/>
</dbReference>
<dbReference type="PANTHER" id="PTHR14068">
    <property type="entry name" value="EUKARYOTIC TRANSLATION INITIATION FACTOR 3 EIF3 -RELATED"/>
    <property type="match status" value="1"/>
</dbReference>
<dbReference type="HAMAP" id="MF_03001">
    <property type="entry name" value="eIF3b"/>
    <property type="match status" value="1"/>
</dbReference>
<evidence type="ECO:0000256" key="2">
    <source>
        <dbReference type="ARBA" id="ARBA00022540"/>
    </source>
</evidence>
<comment type="caution">
    <text evidence="7">The sequence shown here is derived from an EMBL/GenBank/DDBJ whole genome shotgun (WGS) entry which is preliminary data.</text>
</comment>
<dbReference type="EMBL" id="BRYB01001144">
    <property type="protein sequence ID" value="GMI19180.1"/>
    <property type="molecule type" value="Genomic_DNA"/>
</dbReference>
<gene>
    <name evidence="7" type="ORF">TeGR_g2223</name>
</gene>
<feature type="coiled-coil region" evidence="5">
    <location>
        <begin position="482"/>
        <end position="509"/>
    </location>
</feature>
<keyword evidence="8" id="KW-1185">Reference proteome</keyword>
<evidence type="ECO:0000256" key="5">
    <source>
        <dbReference type="SAM" id="Coils"/>
    </source>
</evidence>
<dbReference type="SUPFAM" id="SSF82171">
    <property type="entry name" value="DPP6 N-terminal domain-like"/>
    <property type="match status" value="1"/>
</dbReference>
<evidence type="ECO:0000313" key="8">
    <source>
        <dbReference type="Proteomes" id="UP001165060"/>
    </source>
</evidence>
<dbReference type="Proteomes" id="UP001165060">
    <property type="component" value="Unassembled WGS sequence"/>
</dbReference>
<keyword evidence="4" id="KW-0648">Protein biosynthesis</keyword>
<feature type="domain" description="Translation initiation factor beta propellor-like" evidence="6">
    <location>
        <begin position="240"/>
        <end position="468"/>
    </location>
</feature>
<feature type="non-terminal residue" evidence="7">
    <location>
        <position position="1"/>
    </location>
</feature>
<keyword evidence="5" id="KW-0175">Coiled coil</keyword>
<organism evidence="7 8">
    <name type="scientific">Tetraparma gracilis</name>
    <dbReference type="NCBI Taxonomy" id="2962635"/>
    <lineage>
        <taxon>Eukaryota</taxon>
        <taxon>Sar</taxon>
        <taxon>Stramenopiles</taxon>
        <taxon>Ochrophyta</taxon>
        <taxon>Bolidophyceae</taxon>
        <taxon>Parmales</taxon>
        <taxon>Triparmaceae</taxon>
        <taxon>Tetraparma</taxon>
    </lineage>
</organism>
<keyword evidence="3" id="KW-0694">RNA-binding</keyword>
<sequence>YETPKPPPYVAPPDTGTWLSDPSQRDEFCVRHGPNTEVFWHDGQREPVLDYGGSREKAEGIQWCSHYMQWSPSGSYMATIVPAKGVIVWGGENYEKLSRFPHTGVDAVVFSPGEKYMLTNNFSPDAKDAIKIFEVTSGRLLRAFPLYPDGVAPEEDRAPPSFEWSHDDSYIARLGKDLISIYTLPDCKLLGKKSLLADGCAEFQWSPAANVLAFWCPEQGNAPAHVDLISIPTRKQMRQKNLFNVSKCNMSWSTDGEFLGVKVLRHTRTKKTVFNNFELFRVNAPGVPVEMLDIKDAVMAFGWEPGGTRFALVHAENKSATRANVSFYDMNKEMEVEVKAQRGKNPRKAYTKTEVVQELNLVTTLKDRQCNTLYWSPAGNMIVLASLGESSSGSLEFYDVSAGEVLAVREHYRATEVVWDPSGRTLATCVVQPLAGGYFKFAMDNGYIIWGSQGKQLFQQAYELFYQFAWRPRKCLLGKEEKKEVVKNLKKYERNFDKADKERTKQLQLEMTKEKREQRKVFRDRLADLKEFYRKQHADRVALNGYDSDDDNNYSYTQAVHETVLESKEITVNSWA</sequence>
<protein>
    <recommendedName>
        <fullName evidence="6">Translation initiation factor beta propellor-like domain-containing protein</fullName>
    </recommendedName>
</protein>
<evidence type="ECO:0000256" key="4">
    <source>
        <dbReference type="ARBA" id="ARBA00022917"/>
    </source>
</evidence>
<evidence type="ECO:0000313" key="7">
    <source>
        <dbReference type="EMBL" id="GMI19180.1"/>
    </source>
</evidence>
<keyword evidence="1" id="KW-0963">Cytoplasm</keyword>
<keyword evidence="2" id="KW-0396">Initiation factor</keyword>
<proteinExistence type="inferred from homology"/>
<dbReference type="Pfam" id="PF08662">
    <property type="entry name" value="eIF2A"/>
    <property type="match status" value="1"/>
</dbReference>
<evidence type="ECO:0000259" key="6">
    <source>
        <dbReference type="Pfam" id="PF08662"/>
    </source>
</evidence>
<dbReference type="InterPro" id="IPR015943">
    <property type="entry name" value="WD40/YVTN_repeat-like_dom_sf"/>
</dbReference>
<dbReference type="InterPro" id="IPR013979">
    <property type="entry name" value="TIF_beta_prop-like"/>
</dbReference>
<reference evidence="7 8" key="1">
    <citation type="journal article" date="2023" name="Commun. Biol.">
        <title>Genome analysis of Parmales, the sister group of diatoms, reveals the evolutionary specialization of diatoms from phago-mixotrophs to photoautotrophs.</title>
        <authorList>
            <person name="Ban H."/>
            <person name="Sato S."/>
            <person name="Yoshikawa S."/>
            <person name="Yamada K."/>
            <person name="Nakamura Y."/>
            <person name="Ichinomiya M."/>
            <person name="Sato N."/>
            <person name="Blanc-Mathieu R."/>
            <person name="Endo H."/>
            <person name="Kuwata A."/>
            <person name="Ogata H."/>
        </authorList>
    </citation>
    <scope>NUCLEOTIDE SEQUENCE [LARGE SCALE GENOMIC DNA]</scope>
</reference>
<dbReference type="InterPro" id="IPR011400">
    <property type="entry name" value="EIF3B"/>
</dbReference>
<evidence type="ECO:0000256" key="1">
    <source>
        <dbReference type="ARBA" id="ARBA00022490"/>
    </source>
</evidence>
<evidence type="ECO:0000256" key="3">
    <source>
        <dbReference type="ARBA" id="ARBA00022884"/>
    </source>
</evidence>
<accession>A0ABQ6M4E0</accession>